<evidence type="ECO:0000313" key="7">
    <source>
        <dbReference type="EMBL" id="MBT0960123.1"/>
    </source>
</evidence>
<evidence type="ECO:0000313" key="8">
    <source>
        <dbReference type="Proteomes" id="UP000694660"/>
    </source>
</evidence>
<dbReference type="Pfam" id="PF00990">
    <property type="entry name" value="GGDEF"/>
    <property type="match status" value="1"/>
</dbReference>
<evidence type="ECO:0000256" key="2">
    <source>
        <dbReference type="ARBA" id="ARBA00034247"/>
    </source>
</evidence>
<evidence type="ECO:0000256" key="4">
    <source>
        <dbReference type="SAM" id="Coils"/>
    </source>
</evidence>
<keyword evidence="3" id="KW-0597">Phosphoprotein</keyword>
<organism evidence="7 8">
    <name type="scientific">Denitromonas iodatirespirans</name>
    <dbReference type="NCBI Taxonomy" id="2795389"/>
    <lineage>
        <taxon>Bacteria</taxon>
        <taxon>Pseudomonadati</taxon>
        <taxon>Pseudomonadota</taxon>
        <taxon>Betaproteobacteria</taxon>
        <taxon>Rhodocyclales</taxon>
        <taxon>Zoogloeaceae</taxon>
        <taxon>Denitromonas</taxon>
    </lineage>
</organism>
<dbReference type="GO" id="GO:0043709">
    <property type="term" value="P:cell adhesion involved in single-species biofilm formation"/>
    <property type="evidence" value="ECO:0007669"/>
    <property type="project" value="TreeGrafter"/>
</dbReference>
<dbReference type="AlphaFoldDB" id="A0A944DCB8"/>
<dbReference type="InterPro" id="IPR001789">
    <property type="entry name" value="Sig_transdc_resp-reg_receiver"/>
</dbReference>
<dbReference type="PROSITE" id="PS50887">
    <property type="entry name" value="GGDEF"/>
    <property type="match status" value="1"/>
</dbReference>
<dbReference type="InterPro" id="IPR043128">
    <property type="entry name" value="Rev_trsase/Diguanyl_cyclase"/>
</dbReference>
<dbReference type="FunFam" id="3.30.70.270:FF:000001">
    <property type="entry name" value="Diguanylate cyclase domain protein"/>
    <property type="match status" value="1"/>
</dbReference>
<evidence type="ECO:0000256" key="1">
    <source>
        <dbReference type="ARBA" id="ARBA00012528"/>
    </source>
</evidence>
<dbReference type="Pfam" id="PF00072">
    <property type="entry name" value="Response_reg"/>
    <property type="match status" value="1"/>
</dbReference>
<dbReference type="CDD" id="cd01949">
    <property type="entry name" value="GGDEF"/>
    <property type="match status" value="1"/>
</dbReference>
<dbReference type="GO" id="GO:0005886">
    <property type="term" value="C:plasma membrane"/>
    <property type="evidence" value="ECO:0007669"/>
    <property type="project" value="TreeGrafter"/>
</dbReference>
<feature type="modified residue" description="4-aspartylphosphate" evidence="3">
    <location>
        <position position="51"/>
    </location>
</feature>
<dbReference type="EMBL" id="JAEKFT010000003">
    <property type="protein sequence ID" value="MBT0960123.1"/>
    <property type="molecule type" value="Genomic_DNA"/>
</dbReference>
<keyword evidence="4" id="KW-0175">Coiled coil</keyword>
<accession>A0A944DCB8</accession>
<protein>
    <recommendedName>
        <fullName evidence="1">diguanylate cyclase</fullName>
        <ecNumber evidence="1">2.7.7.65</ecNumber>
    </recommendedName>
</protein>
<feature type="coiled-coil region" evidence="4">
    <location>
        <begin position="121"/>
        <end position="148"/>
    </location>
</feature>
<evidence type="ECO:0000256" key="3">
    <source>
        <dbReference type="PROSITE-ProRule" id="PRU00169"/>
    </source>
</evidence>
<comment type="catalytic activity">
    <reaction evidence="2">
        <text>2 GTP = 3',3'-c-di-GMP + 2 diphosphate</text>
        <dbReference type="Rhea" id="RHEA:24898"/>
        <dbReference type="ChEBI" id="CHEBI:33019"/>
        <dbReference type="ChEBI" id="CHEBI:37565"/>
        <dbReference type="ChEBI" id="CHEBI:58805"/>
        <dbReference type="EC" id="2.7.7.65"/>
    </reaction>
</comment>
<dbReference type="EC" id="2.7.7.65" evidence="1"/>
<dbReference type="SUPFAM" id="SSF55073">
    <property type="entry name" value="Nucleotide cyclase"/>
    <property type="match status" value="1"/>
</dbReference>
<dbReference type="PANTHER" id="PTHR45138">
    <property type="entry name" value="REGULATORY COMPONENTS OF SENSORY TRANSDUCTION SYSTEM"/>
    <property type="match status" value="1"/>
</dbReference>
<dbReference type="InterPro" id="IPR000160">
    <property type="entry name" value="GGDEF_dom"/>
</dbReference>
<gene>
    <name evidence="7" type="ORF">I8J34_02955</name>
</gene>
<dbReference type="InterPro" id="IPR029787">
    <property type="entry name" value="Nucleotide_cyclase"/>
</dbReference>
<dbReference type="SMART" id="SM00448">
    <property type="entry name" value="REC"/>
    <property type="match status" value="1"/>
</dbReference>
<comment type="caution">
    <text evidence="7">The sequence shown here is derived from an EMBL/GenBank/DDBJ whole genome shotgun (WGS) entry which is preliminary data.</text>
</comment>
<dbReference type="PANTHER" id="PTHR45138:SF9">
    <property type="entry name" value="DIGUANYLATE CYCLASE DGCM-RELATED"/>
    <property type="match status" value="1"/>
</dbReference>
<feature type="domain" description="Response regulatory" evidence="5">
    <location>
        <begin position="2"/>
        <end position="119"/>
    </location>
</feature>
<dbReference type="GO" id="GO:1902201">
    <property type="term" value="P:negative regulation of bacterial-type flagellum-dependent cell motility"/>
    <property type="evidence" value="ECO:0007669"/>
    <property type="project" value="TreeGrafter"/>
</dbReference>
<dbReference type="NCBIfam" id="TIGR00254">
    <property type="entry name" value="GGDEF"/>
    <property type="match status" value="1"/>
</dbReference>
<dbReference type="Proteomes" id="UP000694660">
    <property type="component" value="Unassembled WGS sequence"/>
</dbReference>
<dbReference type="GO" id="GO:0052621">
    <property type="term" value="F:diguanylate cyclase activity"/>
    <property type="evidence" value="ECO:0007669"/>
    <property type="project" value="UniProtKB-EC"/>
</dbReference>
<dbReference type="Gene3D" id="3.30.70.270">
    <property type="match status" value="1"/>
</dbReference>
<evidence type="ECO:0000259" key="5">
    <source>
        <dbReference type="PROSITE" id="PS50110"/>
    </source>
</evidence>
<dbReference type="InterPro" id="IPR050469">
    <property type="entry name" value="Diguanylate_Cyclase"/>
</dbReference>
<feature type="domain" description="GGDEF" evidence="6">
    <location>
        <begin position="176"/>
        <end position="315"/>
    </location>
</feature>
<sequence length="322" mass="35628">MKVLLIEDTVTSATIVSAQLAKLGLQTVHARSGEAGLEMFKQSRPDLILLDVIMPGLDGFEVARRIRQLEKDGDWTPIIFLTARTSDKDLEYGIEVGGDDYLVKPVSEIVLAAKVRAMQRLAQMRLSLLVLTRRLDDANRELRRLTSVDGLTGIANRRCFDESIAREWQRARRNRLPLSVLMLDVDFFKQYNDRYGHQAGDECLKAVAKCLESELKRPADLVARFGGEEFVVMLPETNSVGARRVAEAMRHALASLELPHESSQVADYVTLSAGVATVYPAPEDTGSVASMMEAADRALYQAKKSGRNRVALADQPEGAAIE</sequence>
<dbReference type="InterPro" id="IPR011006">
    <property type="entry name" value="CheY-like_superfamily"/>
</dbReference>
<evidence type="ECO:0000259" key="6">
    <source>
        <dbReference type="PROSITE" id="PS50887"/>
    </source>
</evidence>
<dbReference type="SUPFAM" id="SSF52172">
    <property type="entry name" value="CheY-like"/>
    <property type="match status" value="1"/>
</dbReference>
<dbReference type="RefSeq" id="WP_214359889.1">
    <property type="nucleotide sequence ID" value="NZ_JAEKFT010000003.1"/>
</dbReference>
<dbReference type="Gene3D" id="3.40.50.2300">
    <property type="match status" value="1"/>
</dbReference>
<dbReference type="SMART" id="SM00267">
    <property type="entry name" value="GGDEF"/>
    <property type="match status" value="1"/>
</dbReference>
<keyword evidence="8" id="KW-1185">Reference proteome</keyword>
<dbReference type="PROSITE" id="PS50110">
    <property type="entry name" value="RESPONSE_REGULATORY"/>
    <property type="match status" value="1"/>
</dbReference>
<proteinExistence type="predicted"/>
<name>A0A944DCB8_DENI1</name>
<reference evidence="8" key="1">
    <citation type="journal article" date="2022" name="ISME J.">
        <title>Genetic and phylogenetic analysis of dissimilatory iodate-reducing bacteria identifies potential niches across the world's oceans.</title>
        <authorList>
            <person name="Reyes-Umana V."/>
            <person name="Henning Z."/>
            <person name="Lee K."/>
            <person name="Barnum T.P."/>
            <person name="Coates J.D."/>
        </authorList>
    </citation>
    <scope>NUCLEOTIDE SEQUENCE [LARGE SCALE GENOMIC DNA]</scope>
    <source>
        <strain evidence="8">IR12</strain>
    </source>
</reference>
<dbReference type="GO" id="GO:0000160">
    <property type="term" value="P:phosphorelay signal transduction system"/>
    <property type="evidence" value="ECO:0007669"/>
    <property type="project" value="InterPro"/>
</dbReference>
<dbReference type="CDD" id="cd17574">
    <property type="entry name" value="REC_OmpR"/>
    <property type="match status" value="1"/>
</dbReference>